<evidence type="ECO:0000313" key="3">
    <source>
        <dbReference type="Proteomes" id="UP001165090"/>
    </source>
</evidence>
<evidence type="ECO:0000256" key="1">
    <source>
        <dbReference type="SAM" id="MobiDB-lite"/>
    </source>
</evidence>
<gene>
    <name evidence="2" type="ORF">VaNZ11_014955</name>
</gene>
<evidence type="ECO:0000313" key="2">
    <source>
        <dbReference type="EMBL" id="GLI70145.1"/>
    </source>
</evidence>
<feature type="region of interest" description="Disordered" evidence="1">
    <location>
        <begin position="253"/>
        <end position="282"/>
    </location>
</feature>
<name>A0ABQ5SKX1_9CHLO</name>
<reference evidence="2 3" key="1">
    <citation type="journal article" date="2023" name="IScience">
        <title>Expanded male sex-determining region conserved during the evolution of homothallism in the green alga Volvox.</title>
        <authorList>
            <person name="Yamamoto K."/>
            <person name="Matsuzaki R."/>
            <person name="Mahakham W."/>
            <person name="Heman W."/>
            <person name="Sekimoto H."/>
            <person name="Kawachi M."/>
            <person name="Minakuchi Y."/>
            <person name="Toyoda A."/>
            <person name="Nozaki H."/>
        </authorList>
    </citation>
    <scope>NUCLEOTIDE SEQUENCE [LARGE SCALE GENOMIC DNA]</scope>
    <source>
        <strain evidence="2 3">NIES-4468</strain>
    </source>
</reference>
<proteinExistence type="predicted"/>
<dbReference type="EMBL" id="BSDZ01000089">
    <property type="protein sequence ID" value="GLI70145.1"/>
    <property type="molecule type" value="Genomic_DNA"/>
</dbReference>
<accession>A0ABQ5SKX1</accession>
<keyword evidence="3" id="KW-1185">Reference proteome</keyword>
<sequence>MVLTWDSPWADSTRASLKAQYDFRLDEQDWEKVCWGRLSKAQARSPVHQLSRRAKWAAVLRQAASPEGGAWEAEFRPEDMTPQRLQALARVIDREFFQGTFHREIARRTGRKLSYNSGDVAELYGDVVPHRDAVMAAPGGTSHGSGGLDVPVSLMTRCTGGGCDHNSSSVPPVADADADADAWGRIWIATQNPLVLVASGRHSDIWQAALKSPPGCGVVRVIAASSKTGISSHSPAADGGRRGWLQAWRRRRPGQDCTGGAVSGGAPDPSKDAETRAAAPSATYQHSRGRVTFWRQVWSSYSPSVGRPMRLDGVVCTSRLSWLAHTLGHEMLHVLLFNMCEEFAREAPRNMSLEGHGHNFLMLNWYVLGHRGYTYNPKGWRPPPPLPCRL</sequence>
<organism evidence="2 3">
    <name type="scientific">Volvox africanus</name>
    <dbReference type="NCBI Taxonomy" id="51714"/>
    <lineage>
        <taxon>Eukaryota</taxon>
        <taxon>Viridiplantae</taxon>
        <taxon>Chlorophyta</taxon>
        <taxon>core chlorophytes</taxon>
        <taxon>Chlorophyceae</taxon>
        <taxon>CS clade</taxon>
        <taxon>Chlamydomonadales</taxon>
        <taxon>Volvocaceae</taxon>
        <taxon>Volvox</taxon>
    </lineage>
</organism>
<comment type="caution">
    <text evidence="2">The sequence shown here is derived from an EMBL/GenBank/DDBJ whole genome shotgun (WGS) entry which is preliminary data.</text>
</comment>
<protein>
    <recommendedName>
        <fullName evidence="4">SprT-like domain-containing protein</fullName>
    </recommendedName>
</protein>
<evidence type="ECO:0008006" key="4">
    <source>
        <dbReference type="Google" id="ProtNLM"/>
    </source>
</evidence>
<dbReference type="Proteomes" id="UP001165090">
    <property type="component" value="Unassembled WGS sequence"/>
</dbReference>